<comment type="similarity">
    <text evidence="1">Belongs to the oligoribonuclease family.</text>
</comment>
<dbReference type="HAMAP" id="MF_00045">
    <property type="entry name" value="Oligoribonuclease"/>
    <property type="match status" value="1"/>
</dbReference>
<keyword evidence="2" id="KW-0540">Nuclease</keyword>
<evidence type="ECO:0000256" key="4">
    <source>
        <dbReference type="ARBA" id="ARBA00022839"/>
    </source>
</evidence>
<evidence type="ECO:0000256" key="1">
    <source>
        <dbReference type="ARBA" id="ARBA00009921"/>
    </source>
</evidence>
<organism evidence="6 7">
    <name type="scientific">Priapulus caudatus</name>
    <name type="common">Priapulid worm</name>
    <dbReference type="NCBI Taxonomy" id="37621"/>
    <lineage>
        <taxon>Eukaryota</taxon>
        <taxon>Metazoa</taxon>
        <taxon>Ecdysozoa</taxon>
        <taxon>Scalidophora</taxon>
        <taxon>Priapulida</taxon>
        <taxon>Priapulimorpha</taxon>
        <taxon>Priapulimorphida</taxon>
        <taxon>Priapulidae</taxon>
        <taxon>Priapulus</taxon>
    </lineage>
</organism>
<dbReference type="InterPro" id="IPR013520">
    <property type="entry name" value="Ribonucl_H"/>
</dbReference>
<protein>
    <submittedName>
        <fullName evidence="7">Oligoribonuclease, mitochondrial-like isoform X1</fullName>
    </submittedName>
</protein>
<dbReference type="SMART" id="SM00479">
    <property type="entry name" value="EXOIII"/>
    <property type="match status" value="1"/>
</dbReference>
<keyword evidence="3" id="KW-0378">Hydrolase</keyword>
<evidence type="ECO:0000313" key="6">
    <source>
        <dbReference type="Proteomes" id="UP000695022"/>
    </source>
</evidence>
<dbReference type="PANTHER" id="PTHR11046:SF0">
    <property type="entry name" value="OLIGORIBONUCLEASE, MITOCHONDRIAL"/>
    <property type="match status" value="1"/>
</dbReference>
<dbReference type="Proteomes" id="UP000695022">
    <property type="component" value="Unplaced"/>
</dbReference>
<feature type="domain" description="Exonuclease" evidence="5">
    <location>
        <begin position="29"/>
        <end position="203"/>
    </location>
</feature>
<dbReference type="Pfam" id="PF00929">
    <property type="entry name" value="RNase_T"/>
    <property type="match status" value="1"/>
</dbReference>
<dbReference type="PANTHER" id="PTHR11046">
    <property type="entry name" value="OLIGORIBONUCLEASE, MITOCHONDRIAL"/>
    <property type="match status" value="1"/>
</dbReference>
<reference evidence="7" key="1">
    <citation type="submission" date="2025-08" db="UniProtKB">
        <authorList>
            <consortium name="RefSeq"/>
        </authorList>
    </citation>
    <scope>IDENTIFICATION</scope>
</reference>
<sequence>MAFPKGKVRNHIYNANGMAMSIPLPDSDRIVWMDLEMTGLNVDIDHILEIACLITDDQLNIVVEGPNLILHQPESVMNEMNDWCKEHHGQSGLTEAVIKSDISLQMAEVSMLSFLRQHVPQGKCPLGGNSIHVDKKFLDKYMPQLMHHLHYRIIDVSSIKELCRRWYPSVYSRVSAKKGAHRAMDDIRESIHELKLYRSSIFCEPENGLGYVL</sequence>
<keyword evidence="6" id="KW-1185">Reference proteome</keyword>
<dbReference type="RefSeq" id="XP_014673222.1">
    <property type="nucleotide sequence ID" value="XM_014817736.1"/>
</dbReference>
<dbReference type="NCBIfam" id="NF003765">
    <property type="entry name" value="PRK05359.1"/>
    <property type="match status" value="1"/>
</dbReference>
<evidence type="ECO:0000256" key="2">
    <source>
        <dbReference type="ARBA" id="ARBA00022722"/>
    </source>
</evidence>
<dbReference type="Gene3D" id="3.30.420.10">
    <property type="entry name" value="Ribonuclease H-like superfamily/Ribonuclease H"/>
    <property type="match status" value="1"/>
</dbReference>
<dbReference type="GeneID" id="106813567"/>
<name>A0ABM1EM01_PRICU</name>
<evidence type="ECO:0000259" key="5">
    <source>
        <dbReference type="SMART" id="SM00479"/>
    </source>
</evidence>
<evidence type="ECO:0000256" key="3">
    <source>
        <dbReference type="ARBA" id="ARBA00022801"/>
    </source>
</evidence>
<dbReference type="CDD" id="cd06135">
    <property type="entry name" value="Orn"/>
    <property type="match status" value="1"/>
</dbReference>
<dbReference type="SUPFAM" id="SSF53098">
    <property type="entry name" value="Ribonuclease H-like"/>
    <property type="match status" value="1"/>
</dbReference>
<proteinExistence type="inferred from homology"/>
<dbReference type="InterPro" id="IPR022894">
    <property type="entry name" value="Oligoribonuclease"/>
</dbReference>
<keyword evidence="4" id="KW-0269">Exonuclease</keyword>
<accession>A0ABM1EM01</accession>
<dbReference type="InterPro" id="IPR012337">
    <property type="entry name" value="RNaseH-like_sf"/>
</dbReference>
<gene>
    <name evidence="7" type="primary">LOC106813567</name>
</gene>
<evidence type="ECO:0000313" key="7">
    <source>
        <dbReference type="RefSeq" id="XP_014673222.1"/>
    </source>
</evidence>
<dbReference type="InterPro" id="IPR036397">
    <property type="entry name" value="RNaseH_sf"/>
</dbReference>